<comment type="subcellular location">
    <subcellularLocation>
        <location evidence="1">Membrane</location>
        <topology evidence="1">Single-pass membrane protein</topology>
    </subcellularLocation>
</comment>
<evidence type="ECO:0000256" key="7">
    <source>
        <dbReference type="SAM" id="Phobius"/>
    </source>
</evidence>
<dbReference type="InterPro" id="IPR042201">
    <property type="entry name" value="FH2_Formin_sf"/>
</dbReference>
<feature type="compositionally biased region" description="Low complexity" evidence="6">
    <location>
        <begin position="100"/>
        <end position="112"/>
    </location>
</feature>
<dbReference type="AlphaFoldDB" id="A0A9E7E8W3"/>
<evidence type="ECO:0000259" key="8">
    <source>
        <dbReference type="PROSITE" id="PS51444"/>
    </source>
</evidence>
<feature type="transmembrane region" description="Helical" evidence="7">
    <location>
        <begin position="119"/>
        <end position="142"/>
    </location>
</feature>
<keyword evidence="5" id="KW-0175">Coiled coil</keyword>
<feature type="region of interest" description="Disordered" evidence="6">
    <location>
        <begin position="257"/>
        <end position="280"/>
    </location>
</feature>
<dbReference type="Proteomes" id="UP001055439">
    <property type="component" value="Chromosome 1"/>
</dbReference>
<feature type="compositionally biased region" description="Low complexity" evidence="6">
    <location>
        <begin position="361"/>
        <end position="370"/>
    </location>
</feature>
<keyword evidence="7" id="KW-1133">Transmembrane helix</keyword>
<accession>A0A9E7E8W3</accession>
<evidence type="ECO:0000256" key="3">
    <source>
        <dbReference type="ARBA" id="ARBA00025793"/>
    </source>
</evidence>
<gene>
    <name evidence="9" type="ORF">MUK42_25830</name>
</gene>
<dbReference type="OrthoDB" id="1668162at2759"/>
<dbReference type="GO" id="GO:0045010">
    <property type="term" value="P:actin nucleation"/>
    <property type="evidence" value="ECO:0007669"/>
    <property type="project" value="InterPro"/>
</dbReference>
<sequence length="854" mass="93615">MEETEAEEEYTDLVSGFRFDSFLPLATEAKRERNRKRKRKSLDKRHAMMLLVQLSLLCAAVASASDGGGGNRRVLHQPLYPVQWTPPPPPQEFLDPPPDASDAAATSSGPSASSASKKIIAVAASASAVALVVLVLLGLLLYRLRRADRSPDAGKLTGRDDSGGRREGRPASSEAAQDLLYPGTMETVSTAALGWRQGSESNGSPHRRLGLERVLEMHHPSPELQPLPPLTAMASREVMVPLPMASSDEDTFYTAQRSLASATSGSPSSPVSRRSLPSMSSGGKEFLVAAVAAADSAPRSVQLTTYSKAEVRQIIPPMKRQPPPPAPPPPPPPPTTDKFTRNPRPPPPPPVEAVEQDEQPIKAPAAPIAPSSRRRLLNPLPPEAARFNIPLPPAKVGNEVAASSSRQIEEAGEDLEGDAKPKLKPLHWDKVRASSDRAMVWDQLKSSSFQVNEDVIQTLFVNNTTACVPKDASRRRGILPFKRENRVLDPKKSQNIAILLRALKVTTDEVYEALLDGNPECLGAELLETLVKMALTKEEELRLRDYTGDVSKLGLAERFLKAVLDIPFAFKRVDAMLYRATFETEVNYLMKSFETLEAACEDLRSSRLFRKLLEAVLRTGNRMNVGTNRGQAKAFKLDTLLKLADVGGTDGKTTLLHFVLQEIIRSEGSGTEPTTESLSDKVREEQFKKQGLKVVAGLSSELGNVRKAAGMDSDVISGYVSKLEIGLEKIRSVLELAKSCTQGMNFYESLKKFLEEAEREIDRVKVEEKRVMSLVKETTEYFHGNAAKEEAHPLRIFTVVRDFLAVLDNVCKEAGRLHERTVVGSARSFHTFATALHPVLGRWGRDANSDEDSS</sequence>
<evidence type="ECO:0000313" key="9">
    <source>
        <dbReference type="EMBL" id="URD72654.1"/>
    </source>
</evidence>
<feature type="coiled-coil region" evidence="5">
    <location>
        <begin position="747"/>
        <end position="774"/>
    </location>
</feature>
<reference evidence="9" key="1">
    <citation type="submission" date="2022-05" db="EMBL/GenBank/DDBJ databases">
        <title>The Musa troglodytarum L. genome provides insights into the mechanism of non-climacteric behaviour and enrichment of carotenoids.</title>
        <authorList>
            <person name="Wang J."/>
        </authorList>
    </citation>
    <scope>NUCLEOTIDE SEQUENCE</scope>
    <source>
        <tissue evidence="9">Leaf</tissue>
    </source>
</reference>
<comment type="similarity">
    <text evidence="3">Belongs to the formin-like family. Class-I subfamily.</text>
</comment>
<dbReference type="PANTHER" id="PTHR23213">
    <property type="entry name" value="FORMIN-RELATED"/>
    <property type="match status" value="1"/>
</dbReference>
<name>A0A9E7E8W3_9LILI</name>
<feature type="region of interest" description="Disordered" evidence="6">
    <location>
        <begin position="316"/>
        <end position="421"/>
    </location>
</feature>
<dbReference type="GO" id="GO:0051015">
    <property type="term" value="F:actin filament binding"/>
    <property type="evidence" value="ECO:0007669"/>
    <property type="project" value="InterPro"/>
</dbReference>
<feature type="domain" description="FH2" evidence="8">
    <location>
        <begin position="413"/>
        <end position="833"/>
    </location>
</feature>
<feature type="region of interest" description="Disordered" evidence="6">
    <location>
        <begin position="150"/>
        <end position="183"/>
    </location>
</feature>
<evidence type="ECO:0000256" key="4">
    <source>
        <dbReference type="RuleBase" id="RU361260"/>
    </source>
</evidence>
<dbReference type="Gene3D" id="1.20.58.2220">
    <property type="entry name" value="Formin, FH2 domain"/>
    <property type="match status" value="1"/>
</dbReference>
<dbReference type="Pfam" id="PF02181">
    <property type="entry name" value="FH2"/>
    <property type="match status" value="1"/>
</dbReference>
<evidence type="ECO:0000256" key="6">
    <source>
        <dbReference type="SAM" id="MobiDB-lite"/>
    </source>
</evidence>
<dbReference type="PROSITE" id="PS51444">
    <property type="entry name" value="FH2"/>
    <property type="match status" value="1"/>
</dbReference>
<keyword evidence="7" id="KW-0472">Membrane</keyword>
<proteinExistence type="inferred from homology"/>
<dbReference type="GO" id="GO:0016020">
    <property type="term" value="C:membrane"/>
    <property type="evidence" value="ECO:0007669"/>
    <property type="project" value="UniProtKB-SubCell"/>
</dbReference>
<protein>
    <recommendedName>
        <fullName evidence="4">Formin-like protein</fullName>
    </recommendedName>
</protein>
<dbReference type="InterPro" id="IPR027643">
    <property type="entry name" value="Formin-like_plant"/>
</dbReference>
<evidence type="ECO:0000313" key="10">
    <source>
        <dbReference type="Proteomes" id="UP001055439"/>
    </source>
</evidence>
<feature type="region of interest" description="Disordered" evidence="6">
    <location>
        <begin position="80"/>
        <end position="112"/>
    </location>
</feature>
<feature type="compositionally biased region" description="Pro residues" evidence="6">
    <location>
        <begin position="84"/>
        <end position="99"/>
    </location>
</feature>
<evidence type="ECO:0000256" key="1">
    <source>
        <dbReference type="ARBA" id="ARBA00004167"/>
    </source>
</evidence>
<dbReference type="SUPFAM" id="SSF101447">
    <property type="entry name" value="Formin homology 2 domain (FH2 domain)"/>
    <property type="match status" value="1"/>
</dbReference>
<dbReference type="EMBL" id="CP097502">
    <property type="protein sequence ID" value="URD72654.1"/>
    <property type="molecule type" value="Genomic_DNA"/>
</dbReference>
<feature type="compositionally biased region" description="Basic and acidic residues" evidence="6">
    <location>
        <begin position="150"/>
        <end position="169"/>
    </location>
</feature>
<dbReference type="PANTHER" id="PTHR23213:SF338">
    <property type="entry name" value="FORMIN-LIKE PROTEIN 6"/>
    <property type="match status" value="1"/>
</dbReference>
<organism evidence="9 10">
    <name type="scientific">Musa troglodytarum</name>
    <name type="common">fe'i banana</name>
    <dbReference type="NCBI Taxonomy" id="320322"/>
    <lineage>
        <taxon>Eukaryota</taxon>
        <taxon>Viridiplantae</taxon>
        <taxon>Streptophyta</taxon>
        <taxon>Embryophyta</taxon>
        <taxon>Tracheophyta</taxon>
        <taxon>Spermatophyta</taxon>
        <taxon>Magnoliopsida</taxon>
        <taxon>Liliopsida</taxon>
        <taxon>Zingiberales</taxon>
        <taxon>Musaceae</taxon>
        <taxon>Musa</taxon>
    </lineage>
</organism>
<keyword evidence="2" id="KW-0732">Signal</keyword>
<keyword evidence="10" id="KW-1185">Reference proteome</keyword>
<feature type="compositionally biased region" description="Pro residues" evidence="6">
    <location>
        <begin position="319"/>
        <end position="335"/>
    </location>
</feature>
<dbReference type="SMART" id="SM00498">
    <property type="entry name" value="FH2"/>
    <property type="match status" value="1"/>
</dbReference>
<dbReference type="InterPro" id="IPR015425">
    <property type="entry name" value="FH2_Formin"/>
</dbReference>
<keyword evidence="7" id="KW-0812">Transmembrane</keyword>
<evidence type="ECO:0000256" key="2">
    <source>
        <dbReference type="ARBA" id="ARBA00022729"/>
    </source>
</evidence>
<evidence type="ECO:0000256" key="5">
    <source>
        <dbReference type="SAM" id="Coils"/>
    </source>
</evidence>